<dbReference type="Gene3D" id="3.40.50.1110">
    <property type="entry name" value="SGNH hydrolase"/>
    <property type="match status" value="1"/>
</dbReference>
<dbReference type="CDD" id="cd00063">
    <property type="entry name" value="FN3"/>
    <property type="match status" value="1"/>
</dbReference>
<dbReference type="Pfam" id="PF13472">
    <property type="entry name" value="Lipase_GDSL_2"/>
    <property type="match status" value="1"/>
</dbReference>
<accession>A0A382EYE3</accession>
<protein>
    <recommendedName>
        <fullName evidence="2">Fibronectin type-III domain-containing protein</fullName>
    </recommendedName>
</protein>
<dbReference type="EMBL" id="UINC01047012">
    <property type="protein sequence ID" value="SVB55738.1"/>
    <property type="molecule type" value="Genomic_DNA"/>
</dbReference>
<dbReference type="PROSITE" id="PS50853">
    <property type="entry name" value="FN3"/>
    <property type="match status" value="1"/>
</dbReference>
<dbReference type="SUPFAM" id="SSF52266">
    <property type="entry name" value="SGNH hydrolase"/>
    <property type="match status" value="1"/>
</dbReference>
<dbReference type="InterPro" id="IPR008929">
    <property type="entry name" value="Chondroitin_lyas"/>
</dbReference>
<dbReference type="InterPro" id="IPR036514">
    <property type="entry name" value="SGNH_hydro_sf"/>
</dbReference>
<dbReference type="SUPFAM" id="SSF49265">
    <property type="entry name" value="Fibronectin type III"/>
    <property type="match status" value="1"/>
</dbReference>
<dbReference type="InterPro" id="IPR036116">
    <property type="entry name" value="FN3_sf"/>
</dbReference>
<sequence length="543" mass="60989">LGGAAEVAWNQGVDLYGWGDNRILKGFEYTAKYGLGEEVPYQHYLDRTGKYGFGGRHNKYDKISTVSRGGFWPIFERSYHHYANRRGVPAPYSAKVAEMKRPENHSRDHVGLGTLVHWRPQLTQSKANRAPGIPAGLVARTTDQGINLTWVKSVDPVSHTDAENYSIHRAIKSGGPYQIIADKVSAPEFHDTDLQRGGLYFYVVKAANKTGASAASAELPASVALPGPWLSLDIGNVGILGFTEFNGKNFTLEGEGKDINGESDKFHFAFAPFTGEGTITARIIRPMSSQWTKPGVMMRESLDADSRHASVLLLPHWSGALVTRTETGGETNTHGKRRLSEKHIIKKNRLSTPYWVRLIRFRDRFTGYMSPDGFHWQELGSVEIPMSRKFYVGLPACSQLEKVTTTVTYDNVSIPTWRMSERDRIITARPEPRWHKSAWLERHNSINKRVKKGNVDLLMIGDSITHWWDKAGKKVWDQYYANRSAVNLAISGDRTEHVLWRLENGNIDGISPKLAVLMIGTNNHMSSPPEVTARDIRLIVKQL</sequence>
<dbReference type="InterPro" id="IPR013830">
    <property type="entry name" value="SGNH_hydro"/>
</dbReference>
<name>A0A382EYE3_9ZZZZ</name>
<dbReference type="SUPFAM" id="SSF48230">
    <property type="entry name" value="Chondroitin AC/alginate lyase"/>
    <property type="match status" value="1"/>
</dbReference>
<dbReference type="PANTHER" id="PTHR11852:SF0">
    <property type="entry name" value="PLATELET-ACTIVATING FACTOR ACETYLHYDROLASE IB SUBUNIT BETA HOMOLOG"/>
    <property type="match status" value="1"/>
</dbReference>
<dbReference type="Gene3D" id="2.60.40.10">
    <property type="entry name" value="Immunoglobulins"/>
    <property type="match status" value="1"/>
</dbReference>
<dbReference type="AlphaFoldDB" id="A0A382EYE3"/>
<organism evidence="3">
    <name type="scientific">marine metagenome</name>
    <dbReference type="NCBI Taxonomy" id="408172"/>
    <lineage>
        <taxon>unclassified sequences</taxon>
        <taxon>metagenomes</taxon>
        <taxon>ecological metagenomes</taxon>
    </lineage>
</organism>
<feature type="non-terminal residue" evidence="3">
    <location>
        <position position="543"/>
    </location>
</feature>
<gene>
    <name evidence="3" type="ORF">METZ01_LOCUS208592</name>
</gene>
<reference evidence="3" key="1">
    <citation type="submission" date="2018-05" db="EMBL/GenBank/DDBJ databases">
        <authorList>
            <person name="Lanie J.A."/>
            <person name="Ng W.-L."/>
            <person name="Kazmierczak K.M."/>
            <person name="Andrzejewski T.M."/>
            <person name="Davidsen T.M."/>
            <person name="Wayne K.J."/>
            <person name="Tettelin H."/>
            <person name="Glass J.I."/>
            <person name="Rusch D."/>
            <person name="Podicherti R."/>
            <person name="Tsui H.-C.T."/>
            <person name="Winkler M.E."/>
        </authorList>
    </citation>
    <scope>NUCLEOTIDE SEQUENCE</scope>
</reference>
<dbReference type="PANTHER" id="PTHR11852">
    <property type="entry name" value="PLATELET-ACTIVATING FACTOR ACETYLHYDROLASE"/>
    <property type="match status" value="1"/>
</dbReference>
<feature type="domain" description="Fibronectin type-III" evidence="2">
    <location>
        <begin position="130"/>
        <end position="227"/>
    </location>
</feature>
<evidence type="ECO:0000256" key="1">
    <source>
        <dbReference type="ARBA" id="ARBA00038184"/>
    </source>
</evidence>
<evidence type="ECO:0000259" key="2">
    <source>
        <dbReference type="PROSITE" id="PS50853"/>
    </source>
</evidence>
<feature type="non-terminal residue" evidence="3">
    <location>
        <position position="1"/>
    </location>
</feature>
<proteinExistence type="inferred from homology"/>
<evidence type="ECO:0000313" key="3">
    <source>
        <dbReference type="EMBL" id="SVB55738.1"/>
    </source>
</evidence>
<dbReference type="Gene3D" id="2.60.120.200">
    <property type="match status" value="1"/>
</dbReference>
<dbReference type="InterPro" id="IPR013783">
    <property type="entry name" value="Ig-like_fold"/>
</dbReference>
<dbReference type="InterPro" id="IPR003961">
    <property type="entry name" value="FN3_dom"/>
</dbReference>
<comment type="similarity">
    <text evidence="1">Belongs to the 'GDSL' lipolytic enzyme family. Platelet-activating factor acetylhydrolase IB beta/gamma subunits subfamily.</text>
</comment>